<organism evidence="2 3">
    <name type="scientific">Penicillium frequentans</name>
    <dbReference type="NCBI Taxonomy" id="3151616"/>
    <lineage>
        <taxon>Eukaryota</taxon>
        <taxon>Fungi</taxon>
        <taxon>Dikarya</taxon>
        <taxon>Ascomycota</taxon>
        <taxon>Pezizomycotina</taxon>
        <taxon>Eurotiomycetes</taxon>
        <taxon>Eurotiomycetidae</taxon>
        <taxon>Eurotiales</taxon>
        <taxon>Aspergillaceae</taxon>
        <taxon>Penicillium</taxon>
    </lineage>
</organism>
<dbReference type="EMBL" id="JAQIZZ010000001">
    <property type="protein sequence ID" value="KAJ5556142.1"/>
    <property type="molecule type" value="Genomic_DNA"/>
</dbReference>
<dbReference type="Pfam" id="PF09796">
    <property type="entry name" value="QCR10"/>
    <property type="match status" value="1"/>
</dbReference>
<feature type="transmembrane region" description="Helical" evidence="1">
    <location>
        <begin position="37"/>
        <end position="59"/>
    </location>
</feature>
<evidence type="ECO:0000313" key="2">
    <source>
        <dbReference type="EMBL" id="KAJ5556142.1"/>
    </source>
</evidence>
<keyword evidence="1" id="KW-1133">Transmembrane helix</keyword>
<dbReference type="GO" id="GO:0006122">
    <property type="term" value="P:mitochondrial electron transport, ubiquinol to cytochrome c"/>
    <property type="evidence" value="ECO:0007669"/>
    <property type="project" value="InterPro"/>
</dbReference>
<evidence type="ECO:0000313" key="3">
    <source>
        <dbReference type="Proteomes" id="UP001220324"/>
    </source>
</evidence>
<keyword evidence="1" id="KW-0472">Membrane</keyword>
<comment type="caution">
    <text evidence="2">The sequence shown here is derived from an EMBL/GenBank/DDBJ whole genome shotgun (WGS) entry which is preliminary data.</text>
</comment>
<dbReference type="InterPro" id="IPR019182">
    <property type="entry name" value="Cytochrome_b-c1_su10_fun"/>
</dbReference>
<dbReference type="Proteomes" id="UP001220324">
    <property type="component" value="Unassembled WGS sequence"/>
</dbReference>
<gene>
    <name evidence="2" type="ORF">N7494_000057</name>
</gene>
<proteinExistence type="predicted"/>
<dbReference type="PANTHER" id="PTHR28254:SF1">
    <property type="entry name" value="CYTOCHROME B-C1 COMPLEX SUBUNIT 10, MITOCHONDRIAL"/>
    <property type="match status" value="1"/>
</dbReference>
<keyword evidence="3" id="KW-1185">Reference proteome</keyword>
<evidence type="ECO:0000256" key="1">
    <source>
        <dbReference type="SAM" id="Phobius"/>
    </source>
</evidence>
<dbReference type="GO" id="GO:0005739">
    <property type="term" value="C:mitochondrion"/>
    <property type="evidence" value="ECO:0007669"/>
    <property type="project" value="GOC"/>
</dbReference>
<dbReference type="AlphaFoldDB" id="A0AAD6GL54"/>
<protein>
    <recommendedName>
        <fullName evidence="4">Cytochrome b-c1 complex subunit 10</fullName>
    </recommendedName>
</protein>
<name>A0AAD6GL54_9EURO</name>
<keyword evidence="1" id="KW-0812">Transmembrane</keyword>
<accession>A0AAD6GL54</accession>
<evidence type="ECO:0008006" key="4">
    <source>
        <dbReference type="Google" id="ProtNLM"/>
    </source>
</evidence>
<reference evidence="2 3" key="1">
    <citation type="journal article" date="2023" name="IMA Fungus">
        <title>Comparative genomic study of the Penicillium genus elucidates a diverse pangenome and 15 lateral gene transfer events.</title>
        <authorList>
            <person name="Petersen C."/>
            <person name="Sorensen T."/>
            <person name="Nielsen M.R."/>
            <person name="Sondergaard T.E."/>
            <person name="Sorensen J.L."/>
            <person name="Fitzpatrick D.A."/>
            <person name="Frisvad J.C."/>
            <person name="Nielsen K.L."/>
        </authorList>
    </citation>
    <scope>NUCLEOTIDE SEQUENCE [LARGE SCALE GENOMIC DNA]</scope>
    <source>
        <strain evidence="2 3">IBT 35679</strain>
    </source>
</reference>
<dbReference type="PANTHER" id="PTHR28254">
    <property type="entry name" value="CYTOCHROME B-C1 COMPLEX SUBUNIT 10"/>
    <property type="match status" value="1"/>
</dbReference>
<sequence length="91" mass="9981">MVFTPTLRRAAAQATSSAFAPKIDITRRVAGFDMTSAVRAGTLAASFGVFAGTAALFMFGEVPRVRRDILQKFPFLDTYFDRTIAPEDNPF</sequence>